<gene>
    <name evidence="1" type="ORF">SAMN02927897_00582</name>
</gene>
<dbReference type="Pfam" id="PF13561">
    <property type="entry name" value="adh_short_C2"/>
    <property type="match status" value="1"/>
</dbReference>
<protein>
    <recommendedName>
        <fullName evidence="3">SDR family oxidoreductase</fullName>
    </recommendedName>
</protein>
<comment type="caution">
    <text evidence="1">The sequence shown here is derived from an EMBL/GenBank/DDBJ whole genome shotgun (WGS) entry which is preliminary data.</text>
</comment>
<dbReference type="Gene3D" id="3.40.50.720">
    <property type="entry name" value="NAD(P)-binding Rossmann-like Domain"/>
    <property type="match status" value="1"/>
</dbReference>
<accession>A0A1G4XET3</accession>
<sequence>MSGSVQEALQSKIKDLAPSGRMGTPTALAKAALFLASDESAYVVGTELLVDGGTVAICK</sequence>
<proteinExistence type="predicted"/>
<dbReference type="InterPro" id="IPR036291">
    <property type="entry name" value="NAD(P)-bd_dom_sf"/>
</dbReference>
<reference evidence="1 2" key="1">
    <citation type="submission" date="2016-10" db="EMBL/GenBank/DDBJ databases">
        <authorList>
            <person name="Varghese N."/>
            <person name="Submissions S."/>
        </authorList>
    </citation>
    <scope>NUCLEOTIDE SEQUENCE [LARGE SCALE GENOMIC DNA]</scope>
    <source>
        <strain evidence="1 2">CGMCC 1.12102</strain>
    </source>
</reference>
<dbReference type="AlphaFoldDB" id="A0A1G4XET3"/>
<dbReference type="SUPFAM" id="SSF51735">
    <property type="entry name" value="NAD(P)-binding Rossmann-fold domains"/>
    <property type="match status" value="1"/>
</dbReference>
<dbReference type="InterPro" id="IPR002347">
    <property type="entry name" value="SDR_fam"/>
</dbReference>
<evidence type="ECO:0008006" key="3">
    <source>
        <dbReference type="Google" id="ProtNLM"/>
    </source>
</evidence>
<evidence type="ECO:0000313" key="1">
    <source>
        <dbReference type="EMBL" id="SCX39524.1"/>
    </source>
</evidence>
<dbReference type="EMBL" id="FMUI01000002">
    <property type="protein sequence ID" value="SCX39524.1"/>
    <property type="molecule type" value="Genomic_DNA"/>
</dbReference>
<evidence type="ECO:0000313" key="2">
    <source>
        <dbReference type="Proteomes" id="UP000183569"/>
    </source>
</evidence>
<organism evidence="1 2">
    <name type="scientific">Kosakonia sacchari</name>
    <dbReference type="NCBI Taxonomy" id="1158459"/>
    <lineage>
        <taxon>Bacteria</taxon>
        <taxon>Pseudomonadati</taxon>
        <taxon>Pseudomonadota</taxon>
        <taxon>Gammaproteobacteria</taxon>
        <taxon>Enterobacterales</taxon>
        <taxon>Enterobacteriaceae</taxon>
        <taxon>Kosakonia</taxon>
    </lineage>
</organism>
<name>A0A1G4XET3_9ENTR</name>
<dbReference type="Proteomes" id="UP000183569">
    <property type="component" value="Unassembled WGS sequence"/>
</dbReference>